<keyword evidence="2" id="KW-1185">Reference proteome</keyword>
<dbReference type="Proteomes" id="UP001363010">
    <property type="component" value="Unassembled WGS sequence"/>
</dbReference>
<protein>
    <submittedName>
        <fullName evidence="1">Uncharacterized protein</fullName>
    </submittedName>
</protein>
<dbReference type="EMBL" id="JBBKZV010000036">
    <property type="protein sequence ID" value="MEJ8826563.1"/>
    <property type="molecule type" value="Genomic_DNA"/>
</dbReference>
<reference evidence="1 2" key="1">
    <citation type="submission" date="2024-03" db="EMBL/GenBank/DDBJ databases">
        <title>Novel species of the genus Variovorax.</title>
        <authorList>
            <person name="Liu Q."/>
            <person name="Xin Y.-H."/>
        </authorList>
    </citation>
    <scope>NUCLEOTIDE SEQUENCE [LARGE SCALE GENOMIC DNA]</scope>
    <source>
        <strain evidence="1 2">KACC 18501</strain>
    </source>
</reference>
<name>A0ABU8WAJ0_9BURK</name>
<organism evidence="1 2">
    <name type="scientific">Variovorax humicola</name>
    <dbReference type="NCBI Taxonomy" id="1769758"/>
    <lineage>
        <taxon>Bacteria</taxon>
        <taxon>Pseudomonadati</taxon>
        <taxon>Pseudomonadota</taxon>
        <taxon>Betaproteobacteria</taxon>
        <taxon>Burkholderiales</taxon>
        <taxon>Comamonadaceae</taxon>
        <taxon>Variovorax</taxon>
    </lineage>
</organism>
<sequence>MNTAVLAEGPHVERLGTRTMAGTQARLVSWRALPAGAAGVATLPLLFLRFGVGSGLPSAWANRGAVPPPSDEIWSFA</sequence>
<accession>A0ABU8WAJ0</accession>
<dbReference type="RefSeq" id="WP_340367600.1">
    <property type="nucleotide sequence ID" value="NZ_JBBKZV010000036.1"/>
</dbReference>
<proteinExistence type="predicted"/>
<comment type="caution">
    <text evidence="1">The sequence shown here is derived from an EMBL/GenBank/DDBJ whole genome shotgun (WGS) entry which is preliminary data.</text>
</comment>
<gene>
    <name evidence="1" type="ORF">WKW80_31855</name>
</gene>
<evidence type="ECO:0000313" key="2">
    <source>
        <dbReference type="Proteomes" id="UP001363010"/>
    </source>
</evidence>
<evidence type="ECO:0000313" key="1">
    <source>
        <dbReference type="EMBL" id="MEJ8826563.1"/>
    </source>
</evidence>